<evidence type="ECO:0000256" key="2">
    <source>
        <dbReference type="SAM" id="MobiDB-lite"/>
    </source>
</evidence>
<evidence type="ECO:0000313" key="5">
    <source>
        <dbReference type="Proteomes" id="UP000600171"/>
    </source>
</evidence>
<protein>
    <recommendedName>
        <fullName evidence="1">endopeptidase La</fullName>
        <ecNumber evidence="1">3.4.21.53</ecNumber>
    </recommendedName>
</protein>
<feature type="region of interest" description="Disordered" evidence="2">
    <location>
        <begin position="1"/>
        <end position="27"/>
    </location>
</feature>
<evidence type="ECO:0000259" key="3">
    <source>
        <dbReference type="PROSITE" id="PS51786"/>
    </source>
</evidence>
<keyword evidence="5" id="KW-1185">Reference proteome</keyword>
<dbReference type="InterPro" id="IPR036034">
    <property type="entry name" value="PDZ_sf"/>
</dbReference>
<dbReference type="SUPFAM" id="SSF54211">
    <property type="entry name" value="Ribosomal protein S5 domain 2-like"/>
    <property type="match status" value="1"/>
</dbReference>
<accession>A0A917MRC7</accession>
<dbReference type="GO" id="GO:0004252">
    <property type="term" value="F:serine-type endopeptidase activity"/>
    <property type="evidence" value="ECO:0007669"/>
    <property type="project" value="UniProtKB-UniRule"/>
</dbReference>
<dbReference type="EMBL" id="BMDC01000001">
    <property type="protein sequence ID" value="GGH59707.1"/>
    <property type="molecule type" value="Genomic_DNA"/>
</dbReference>
<dbReference type="InterPro" id="IPR027065">
    <property type="entry name" value="Lon_Prtase"/>
</dbReference>
<comment type="caution">
    <text evidence="4">The sequence shown here is derived from an EMBL/GenBank/DDBJ whole genome shotgun (WGS) entry which is preliminary data.</text>
</comment>
<reference evidence="4 5" key="1">
    <citation type="journal article" date="2014" name="Int. J. Syst. Evol. Microbiol.">
        <title>Complete genome sequence of Corynebacterium casei LMG S-19264T (=DSM 44701T), isolated from a smear-ripened cheese.</title>
        <authorList>
            <consortium name="US DOE Joint Genome Institute (JGI-PGF)"/>
            <person name="Walter F."/>
            <person name="Albersmeier A."/>
            <person name="Kalinowski J."/>
            <person name="Ruckert C."/>
        </authorList>
    </citation>
    <scope>NUCLEOTIDE SEQUENCE [LARGE SCALE GENOMIC DNA]</scope>
    <source>
        <strain evidence="4 5">CCM 8669</strain>
    </source>
</reference>
<sequence>MPQKKYAGSRPQSDQTKPSQQPSRRKWHLRRPGFQTLAGGSTALLALAAMLVPVDFVTEEPGPTFNTIGEVDGRQLIEIDGRPSFETSGELDMTTVSTAGGPNTKISALQTLATWLAPHTVVVPTAVMYDPSVTNEQVSSQNAADMSNSQETAEAAALDQLGIDFSEELRVSAISDDAAGADLFEEGDTLRALGGTELKSYDQIAEILDNNKDKPIEVTVQRQGAEKTFEVTPRWNEEAGHYVLGLYINRNYDFPFDVKYGVEEVGGPSAGMMFALGIIDEVTEGDMTGGKHFAGTGTISSDGTVGPIGGIAQKMVGARDSGAEIFLAPADNCSEVVGNVPEGLSAVKVSTLDEAYKAVTEIGDGADPASFPTCS</sequence>
<dbReference type="GO" id="GO:0006508">
    <property type="term" value="P:proteolysis"/>
    <property type="evidence" value="ECO:0007669"/>
    <property type="project" value="UniProtKB-KW"/>
</dbReference>
<dbReference type="AlphaFoldDB" id="A0A917MRC7"/>
<dbReference type="GO" id="GO:0030163">
    <property type="term" value="P:protein catabolic process"/>
    <property type="evidence" value="ECO:0007669"/>
    <property type="project" value="InterPro"/>
</dbReference>
<evidence type="ECO:0000313" key="4">
    <source>
        <dbReference type="EMBL" id="GGH59707.1"/>
    </source>
</evidence>
<comment type="catalytic activity">
    <reaction evidence="1">
        <text>Hydrolysis of proteins in presence of ATP.</text>
        <dbReference type="EC" id="3.4.21.53"/>
    </reaction>
</comment>
<dbReference type="GO" id="GO:0004176">
    <property type="term" value="F:ATP-dependent peptidase activity"/>
    <property type="evidence" value="ECO:0007669"/>
    <property type="project" value="UniProtKB-UniRule"/>
</dbReference>
<dbReference type="Proteomes" id="UP000600171">
    <property type="component" value="Unassembled WGS sequence"/>
</dbReference>
<dbReference type="PANTHER" id="PTHR10046">
    <property type="entry name" value="ATP DEPENDENT LON PROTEASE FAMILY MEMBER"/>
    <property type="match status" value="1"/>
</dbReference>
<feature type="active site" evidence="1">
    <location>
        <position position="269"/>
    </location>
</feature>
<evidence type="ECO:0000256" key="1">
    <source>
        <dbReference type="PROSITE-ProRule" id="PRU01122"/>
    </source>
</evidence>
<dbReference type="InterPro" id="IPR020568">
    <property type="entry name" value="Ribosomal_Su5_D2-typ_SF"/>
</dbReference>
<keyword evidence="1" id="KW-0645">Protease</keyword>
<dbReference type="GO" id="GO:0005524">
    <property type="term" value="F:ATP binding"/>
    <property type="evidence" value="ECO:0007669"/>
    <property type="project" value="InterPro"/>
</dbReference>
<dbReference type="Gene3D" id="3.30.230.10">
    <property type="match status" value="1"/>
</dbReference>
<name>A0A917MRC7_9MICC</name>
<dbReference type="SUPFAM" id="SSF50156">
    <property type="entry name" value="PDZ domain-like"/>
    <property type="match status" value="1"/>
</dbReference>
<dbReference type="RefSeq" id="WP_188358939.1">
    <property type="nucleotide sequence ID" value="NZ_BMDC01000001.1"/>
</dbReference>
<dbReference type="EC" id="3.4.21.53" evidence="1"/>
<comment type="similarity">
    <text evidence="1">Belongs to the peptidase S16 family.</text>
</comment>
<dbReference type="Pfam" id="PF05362">
    <property type="entry name" value="Lon_C"/>
    <property type="match status" value="1"/>
</dbReference>
<gene>
    <name evidence="4" type="ORF">GCM10007359_07160</name>
</gene>
<dbReference type="InterPro" id="IPR014721">
    <property type="entry name" value="Ribsml_uS5_D2-typ_fold_subgr"/>
</dbReference>
<feature type="active site" evidence="1">
    <location>
        <position position="314"/>
    </location>
</feature>
<keyword evidence="1" id="KW-0378">Hydrolase</keyword>
<dbReference type="PROSITE" id="PS51786">
    <property type="entry name" value="LON_PROTEOLYTIC"/>
    <property type="match status" value="1"/>
</dbReference>
<proteinExistence type="inferred from homology"/>
<keyword evidence="1" id="KW-0720">Serine protease</keyword>
<organism evidence="4 5">
    <name type="scientific">Rothia aerolata</name>
    <dbReference type="NCBI Taxonomy" id="1812262"/>
    <lineage>
        <taxon>Bacteria</taxon>
        <taxon>Bacillati</taxon>
        <taxon>Actinomycetota</taxon>
        <taxon>Actinomycetes</taxon>
        <taxon>Micrococcales</taxon>
        <taxon>Micrococcaceae</taxon>
        <taxon>Rothia</taxon>
    </lineage>
</organism>
<dbReference type="InterPro" id="IPR008269">
    <property type="entry name" value="Lon_proteolytic"/>
</dbReference>
<feature type="compositionally biased region" description="Polar residues" evidence="2">
    <location>
        <begin position="10"/>
        <end position="22"/>
    </location>
</feature>
<feature type="domain" description="Lon proteolytic" evidence="3">
    <location>
        <begin position="261"/>
        <end position="362"/>
    </location>
</feature>